<evidence type="ECO:0000259" key="10">
    <source>
        <dbReference type="Pfam" id="PF01979"/>
    </source>
</evidence>
<dbReference type="GO" id="GO:0004038">
    <property type="term" value="F:allantoinase activity"/>
    <property type="evidence" value="ECO:0007669"/>
    <property type="project" value="UniProtKB-EC"/>
</dbReference>
<dbReference type="GO" id="GO:0008270">
    <property type="term" value="F:zinc ion binding"/>
    <property type="evidence" value="ECO:0007669"/>
    <property type="project" value="InterPro"/>
</dbReference>
<evidence type="ECO:0000256" key="6">
    <source>
        <dbReference type="ARBA" id="ARBA00012863"/>
    </source>
</evidence>
<dbReference type="InterPro" id="IPR006680">
    <property type="entry name" value="Amidohydro-rel"/>
</dbReference>
<dbReference type="InterPro" id="IPR002195">
    <property type="entry name" value="Dihydroorotase_CS"/>
</dbReference>
<dbReference type="NCBIfam" id="TIGR03178">
    <property type="entry name" value="allantoinase"/>
    <property type="match status" value="1"/>
</dbReference>
<dbReference type="PROSITE" id="PS01137">
    <property type="entry name" value="TATD_1"/>
    <property type="match status" value="1"/>
</dbReference>
<evidence type="ECO:0000313" key="12">
    <source>
        <dbReference type="Proteomes" id="UP000193560"/>
    </source>
</evidence>
<comment type="similarity">
    <text evidence="4">Belongs to the metallo-dependent hydrolases superfamily. Allantoinase family.</text>
</comment>
<comment type="subunit">
    <text evidence="5">Homotetramer.</text>
</comment>
<dbReference type="AlphaFoldDB" id="A0A1X2I138"/>
<accession>A0A1X2I138</accession>
<dbReference type="FunFam" id="3.20.20.140:FF:000032">
    <property type="entry name" value="Allantoinase Dal1"/>
    <property type="match status" value="1"/>
</dbReference>
<evidence type="ECO:0000256" key="3">
    <source>
        <dbReference type="ARBA" id="ARBA00004968"/>
    </source>
</evidence>
<evidence type="ECO:0000256" key="2">
    <source>
        <dbReference type="ARBA" id="ARBA00001947"/>
    </source>
</evidence>
<dbReference type="SUPFAM" id="SSF51338">
    <property type="entry name" value="Composite domain of metallo-dependent hydrolases"/>
    <property type="match status" value="2"/>
</dbReference>
<dbReference type="PROSITE" id="PS00482">
    <property type="entry name" value="DIHYDROOROTASE_1"/>
    <property type="match status" value="1"/>
</dbReference>
<dbReference type="Pfam" id="PF01979">
    <property type="entry name" value="Amidohydro_1"/>
    <property type="match status" value="1"/>
</dbReference>
<proteinExistence type="inferred from homology"/>
<evidence type="ECO:0000256" key="8">
    <source>
        <dbReference type="ARBA" id="ARBA00022801"/>
    </source>
</evidence>
<organism evidence="11 12">
    <name type="scientific">Absidia repens</name>
    <dbReference type="NCBI Taxonomy" id="90262"/>
    <lineage>
        <taxon>Eukaryota</taxon>
        <taxon>Fungi</taxon>
        <taxon>Fungi incertae sedis</taxon>
        <taxon>Mucoromycota</taxon>
        <taxon>Mucoromycotina</taxon>
        <taxon>Mucoromycetes</taxon>
        <taxon>Mucorales</taxon>
        <taxon>Cunninghamellaceae</taxon>
        <taxon>Absidia</taxon>
    </lineage>
</organism>
<keyword evidence="8" id="KW-0378">Hydrolase</keyword>
<keyword evidence="9" id="KW-0862">Zinc</keyword>
<keyword evidence="12" id="KW-1185">Reference proteome</keyword>
<feature type="domain" description="Amidohydrolase-related" evidence="10">
    <location>
        <begin position="62"/>
        <end position="440"/>
    </location>
</feature>
<sequence>MTNNYLLVKAKQAILSPQHTAAPTQVLIDRDSGKIVQIADAIESPKDAASVEVLTLEDDQLLMPGLVDAHVHLNEPGRTEWEGFETGTKAAAAGGITTVIDMPLNAIPPTTTPENLDTKLTAADGQLHVDVGFWGGVIPDNSQHLPELLRRGVRGFKCFLIESGVDEFPCVNEAEVRLAMDQMIGSDKVLLFHAEMDCGGDCGGAPKKEQKDSLDYHPLETTAIDMIIRLTREYHQKGTPVNTHIVHLSAADALPAIRQAKAEKLPLTVETCFHYLNFTSEAIEDGATHFKCCPPIREAINREALWAALLDGSIDYVVSDHSPCTAQLKKLETGHFGEAWGGIASVQFGLHVLWTEGRKRGVTLQQLTHWLSKVPAERTQLHDRKGEIKVGNDGDLVIWRPEASWKVDVKDIHFKNKLSPYVGTTFYGAVDRTVVRGHTVFERTQQESPFAPTPLGRTLLQ</sequence>
<dbReference type="InterPro" id="IPR017593">
    <property type="entry name" value="Allantoinase"/>
</dbReference>
<evidence type="ECO:0000256" key="1">
    <source>
        <dbReference type="ARBA" id="ARBA00001756"/>
    </source>
</evidence>
<dbReference type="GO" id="GO:0050897">
    <property type="term" value="F:cobalt ion binding"/>
    <property type="evidence" value="ECO:0007669"/>
    <property type="project" value="InterPro"/>
</dbReference>
<dbReference type="EMBL" id="MCGE01000036">
    <property type="protein sequence ID" value="ORZ07101.1"/>
    <property type="molecule type" value="Genomic_DNA"/>
</dbReference>
<dbReference type="GO" id="GO:0006145">
    <property type="term" value="P:purine nucleobase catabolic process"/>
    <property type="evidence" value="ECO:0007669"/>
    <property type="project" value="TreeGrafter"/>
</dbReference>
<evidence type="ECO:0000256" key="4">
    <source>
        <dbReference type="ARBA" id="ARBA00010368"/>
    </source>
</evidence>
<protein>
    <recommendedName>
        <fullName evidence="6">allantoinase</fullName>
        <ecNumber evidence="6">3.5.2.5</ecNumber>
    </recommendedName>
</protein>
<dbReference type="InterPro" id="IPR018228">
    <property type="entry name" value="DNase_TatD-rel_CS"/>
</dbReference>
<dbReference type="InterPro" id="IPR011059">
    <property type="entry name" value="Metal-dep_hydrolase_composite"/>
</dbReference>
<evidence type="ECO:0000256" key="9">
    <source>
        <dbReference type="ARBA" id="ARBA00022833"/>
    </source>
</evidence>
<comment type="caution">
    <text evidence="11">The sequence shown here is derived from an EMBL/GenBank/DDBJ whole genome shotgun (WGS) entry which is preliminary data.</text>
</comment>
<reference evidence="11 12" key="1">
    <citation type="submission" date="2016-07" db="EMBL/GenBank/DDBJ databases">
        <title>Pervasive Adenine N6-methylation of Active Genes in Fungi.</title>
        <authorList>
            <consortium name="DOE Joint Genome Institute"/>
            <person name="Mondo S.J."/>
            <person name="Dannebaum R.O."/>
            <person name="Kuo R.C."/>
            <person name="Labutti K."/>
            <person name="Haridas S."/>
            <person name="Kuo A."/>
            <person name="Salamov A."/>
            <person name="Ahrendt S.R."/>
            <person name="Lipzen A."/>
            <person name="Sullivan W."/>
            <person name="Andreopoulos W.B."/>
            <person name="Clum A."/>
            <person name="Lindquist E."/>
            <person name="Daum C."/>
            <person name="Ramamoorthy G.K."/>
            <person name="Gryganskyi A."/>
            <person name="Culley D."/>
            <person name="Magnuson J.K."/>
            <person name="James T.Y."/>
            <person name="O'Malley M.A."/>
            <person name="Stajich J.E."/>
            <person name="Spatafora J.W."/>
            <person name="Visel A."/>
            <person name="Grigoriev I.V."/>
        </authorList>
    </citation>
    <scope>NUCLEOTIDE SEQUENCE [LARGE SCALE GENOMIC DNA]</scope>
    <source>
        <strain evidence="11 12">NRRL 1336</strain>
    </source>
</reference>
<dbReference type="STRING" id="90262.A0A1X2I138"/>
<dbReference type="GO" id="GO:0005737">
    <property type="term" value="C:cytoplasm"/>
    <property type="evidence" value="ECO:0007669"/>
    <property type="project" value="TreeGrafter"/>
</dbReference>
<dbReference type="SUPFAM" id="SSF51556">
    <property type="entry name" value="Metallo-dependent hydrolases"/>
    <property type="match status" value="1"/>
</dbReference>
<dbReference type="Proteomes" id="UP000193560">
    <property type="component" value="Unassembled WGS sequence"/>
</dbReference>
<dbReference type="GO" id="GO:0009442">
    <property type="term" value="P:allantoin assimilation pathway"/>
    <property type="evidence" value="ECO:0007669"/>
    <property type="project" value="EnsemblFungi"/>
</dbReference>
<name>A0A1X2I138_9FUNG</name>
<dbReference type="PANTHER" id="PTHR43668">
    <property type="entry name" value="ALLANTOINASE"/>
    <property type="match status" value="1"/>
</dbReference>
<dbReference type="InterPro" id="IPR050138">
    <property type="entry name" value="DHOase/Allantoinase_Hydrolase"/>
</dbReference>
<gene>
    <name evidence="11" type="ORF">BCR42DRAFT_426371</name>
</gene>
<comment type="catalytic activity">
    <reaction evidence="1">
        <text>(S)-allantoin + H2O = allantoate + H(+)</text>
        <dbReference type="Rhea" id="RHEA:17029"/>
        <dbReference type="ChEBI" id="CHEBI:15377"/>
        <dbReference type="ChEBI" id="CHEBI:15378"/>
        <dbReference type="ChEBI" id="CHEBI:15678"/>
        <dbReference type="ChEBI" id="CHEBI:17536"/>
        <dbReference type="EC" id="3.5.2.5"/>
    </reaction>
</comment>
<dbReference type="OrthoDB" id="10258955at2759"/>
<dbReference type="PANTHER" id="PTHR43668:SF2">
    <property type="entry name" value="ALLANTOINASE"/>
    <property type="match status" value="1"/>
</dbReference>
<evidence type="ECO:0000256" key="7">
    <source>
        <dbReference type="ARBA" id="ARBA00022723"/>
    </source>
</evidence>
<dbReference type="EC" id="3.5.2.5" evidence="6"/>
<evidence type="ECO:0000313" key="11">
    <source>
        <dbReference type="EMBL" id="ORZ07101.1"/>
    </source>
</evidence>
<comment type="cofactor">
    <cofactor evidence="2">
        <name>Zn(2+)</name>
        <dbReference type="ChEBI" id="CHEBI:29105"/>
    </cofactor>
</comment>
<comment type="pathway">
    <text evidence="3">Nitrogen metabolism; (S)-allantoin degradation; allantoate from (S)-allantoin: step 1/1.</text>
</comment>
<dbReference type="InterPro" id="IPR032466">
    <property type="entry name" value="Metal_Hydrolase"/>
</dbReference>
<keyword evidence="7" id="KW-0479">Metal-binding</keyword>
<dbReference type="Gene3D" id="3.20.20.140">
    <property type="entry name" value="Metal-dependent hydrolases"/>
    <property type="match status" value="1"/>
</dbReference>
<dbReference type="UniPathway" id="UPA00395">
    <property type="reaction ID" value="UER00653"/>
</dbReference>
<evidence type="ECO:0000256" key="5">
    <source>
        <dbReference type="ARBA" id="ARBA00011881"/>
    </source>
</evidence>